<comment type="similarity">
    <text evidence="1">Belongs to the sigma-70 factor family. ECF subfamily.</text>
</comment>
<dbReference type="InterPro" id="IPR013324">
    <property type="entry name" value="RNA_pol_sigma_r3/r4-like"/>
</dbReference>
<organism evidence="8 9">
    <name type="scientific">Alkalicella caledoniensis</name>
    <dbReference type="NCBI Taxonomy" id="2731377"/>
    <lineage>
        <taxon>Bacteria</taxon>
        <taxon>Bacillati</taxon>
        <taxon>Bacillota</taxon>
        <taxon>Clostridia</taxon>
        <taxon>Eubacteriales</taxon>
        <taxon>Proteinivoracaceae</taxon>
        <taxon>Alkalicella</taxon>
    </lineage>
</organism>
<reference evidence="8 9" key="1">
    <citation type="submission" date="2020-07" db="EMBL/GenBank/DDBJ databases">
        <title>Alkalicella. sp. LB2 genome.</title>
        <authorList>
            <person name="Postec A."/>
            <person name="Quemeneur M."/>
        </authorList>
    </citation>
    <scope>NUCLEOTIDE SEQUENCE [LARGE SCALE GENOMIC DNA]</scope>
    <source>
        <strain evidence="8 9">LB2</strain>
    </source>
</reference>
<evidence type="ECO:0000256" key="5">
    <source>
        <dbReference type="ARBA" id="ARBA00023163"/>
    </source>
</evidence>
<keyword evidence="9" id="KW-1185">Reference proteome</keyword>
<protein>
    <submittedName>
        <fullName evidence="8">RNA polymerase sigma factor</fullName>
    </submittedName>
</protein>
<gene>
    <name evidence="8" type="ORF">HYG86_00095</name>
</gene>
<evidence type="ECO:0000259" key="6">
    <source>
        <dbReference type="Pfam" id="PF04542"/>
    </source>
</evidence>
<dbReference type="InterPro" id="IPR039425">
    <property type="entry name" value="RNA_pol_sigma-70-like"/>
</dbReference>
<dbReference type="SUPFAM" id="SSF88946">
    <property type="entry name" value="Sigma2 domain of RNA polymerase sigma factors"/>
    <property type="match status" value="1"/>
</dbReference>
<dbReference type="RefSeq" id="WP_213166965.1">
    <property type="nucleotide sequence ID" value="NZ_CP058559.1"/>
</dbReference>
<dbReference type="CDD" id="cd06171">
    <property type="entry name" value="Sigma70_r4"/>
    <property type="match status" value="1"/>
</dbReference>
<evidence type="ECO:0000259" key="7">
    <source>
        <dbReference type="Pfam" id="PF08281"/>
    </source>
</evidence>
<dbReference type="InterPro" id="IPR007627">
    <property type="entry name" value="RNA_pol_sigma70_r2"/>
</dbReference>
<dbReference type="Gene3D" id="1.10.1740.10">
    <property type="match status" value="1"/>
</dbReference>
<keyword evidence="3" id="KW-0731">Sigma factor</keyword>
<dbReference type="InterPro" id="IPR013325">
    <property type="entry name" value="RNA_pol_sigma_r2"/>
</dbReference>
<dbReference type="EMBL" id="CP058559">
    <property type="protein sequence ID" value="QNO13291.1"/>
    <property type="molecule type" value="Genomic_DNA"/>
</dbReference>
<dbReference type="AlphaFoldDB" id="A0A7G9W3M9"/>
<dbReference type="GO" id="GO:0006352">
    <property type="term" value="P:DNA-templated transcription initiation"/>
    <property type="evidence" value="ECO:0007669"/>
    <property type="project" value="InterPro"/>
</dbReference>
<keyword evidence="2" id="KW-0805">Transcription regulation</keyword>
<dbReference type="InterPro" id="IPR013249">
    <property type="entry name" value="RNA_pol_sigma70_r4_t2"/>
</dbReference>
<keyword evidence="5" id="KW-0804">Transcription</keyword>
<accession>A0A7G9W3M9</accession>
<evidence type="ECO:0000313" key="9">
    <source>
        <dbReference type="Proteomes" id="UP000516160"/>
    </source>
</evidence>
<dbReference type="InterPro" id="IPR014284">
    <property type="entry name" value="RNA_pol_sigma-70_dom"/>
</dbReference>
<dbReference type="NCBIfam" id="TIGR02937">
    <property type="entry name" value="sigma70-ECF"/>
    <property type="match status" value="1"/>
</dbReference>
<feature type="domain" description="RNA polymerase sigma-70 region 2" evidence="6">
    <location>
        <begin position="42"/>
        <end position="106"/>
    </location>
</feature>
<dbReference type="Pfam" id="PF04542">
    <property type="entry name" value="Sigma70_r2"/>
    <property type="match status" value="1"/>
</dbReference>
<dbReference type="GO" id="GO:0016987">
    <property type="term" value="F:sigma factor activity"/>
    <property type="evidence" value="ECO:0007669"/>
    <property type="project" value="UniProtKB-KW"/>
</dbReference>
<evidence type="ECO:0000256" key="4">
    <source>
        <dbReference type="ARBA" id="ARBA00023125"/>
    </source>
</evidence>
<dbReference type="Proteomes" id="UP000516160">
    <property type="component" value="Chromosome"/>
</dbReference>
<proteinExistence type="inferred from homology"/>
<evidence type="ECO:0000256" key="1">
    <source>
        <dbReference type="ARBA" id="ARBA00010641"/>
    </source>
</evidence>
<evidence type="ECO:0000313" key="8">
    <source>
        <dbReference type="EMBL" id="QNO13291.1"/>
    </source>
</evidence>
<dbReference type="Pfam" id="PF08281">
    <property type="entry name" value="Sigma70_r4_2"/>
    <property type="match status" value="1"/>
</dbReference>
<dbReference type="InterPro" id="IPR036388">
    <property type="entry name" value="WH-like_DNA-bd_sf"/>
</dbReference>
<sequence length="199" mass="23223">MILFANVLGNPVPKQEKPKLPHIDERIFRRIGDDDPEALKELYQSTHVVLYAFILSMVKNHEDALDLVQDTFIKIRTAAHLYKPMGKPLAWMFTIAKNLTRNKIRWYQRFVNPESLDFENDTKFSYVSDPEDRMVLTAAMDILSEEERQIVILHSVAGFKHRELAKNLDMPIATVLSKYHRALKKLRAELLIRGKHLEE</sequence>
<dbReference type="PANTHER" id="PTHR43133:SF8">
    <property type="entry name" value="RNA POLYMERASE SIGMA FACTOR HI_1459-RELATED"/>
    <property type="match status" value="1"/>
</dbReference>
<keyword evidence="4" id="KW-0238">DNA-binding</keyword>
<evidence type="ECO:0000256" key="2">
    <source>
        <dbReference type="ARBA" id="ARBA00023015"/>
    </source>
</evidence>
<dbReference type="GO" id="GO:0003677">
    <property type="term" value="F:DNA binding"/>
    <property type="evidence" value="ECO:0007669"/>
    <property type="project" value="UniProtKB-KW"/>
</dbReference>
<dbReference type="PANTHER" id="PTHR43133">
    <property type="entry name" value="RNA POLYMERASE ECF-TYPE SIGMA FACTO"/>
    <property type="match status" value="1"/>
</dbReference>
<name>A0A7G9W3M9_ALKCA</name>
<evidence type="ECO:0000256" key="3">
    <source>
        <dbReference type="ARBA" id="ARBA00023082"/>
    </source>
</evidence>
<dbReference type="Gene3D" id="1.10.10.10">
    <property type="entry name" value="Winged helix-like DNA-binding domain superfamily/Winged helix DNA-binding domain"/>
    <property type="match status" value="1"/>
</dbReference>
<feature type="domain" description="RNA polymerase sigma factor 70 region 4 type 2" evidence="7">
    <location>
        <begin position="134"/>
        <end position="186"/>
    </location>
</feature>
<dbReference type="KEGG" id="acae:HYG86_00095"/>
<dbReference type="SUPFAM" id="SSF88659">
    <property type="entry name" value="Sigma3 and sigma4 domains of RNA polymerase sigma factors"/>
    <property type="match status" value="1"/>
</dbReference>